<proteinExistence type="predicted"/>
<dbReference type="Proteomes" id="UP000256478">
    <property type="component" value="Unassembled WGS sequence"/>
</dbReference>
<protein>
    <submittedName>
        <fullName evidence="1">Uncharacterized protein</fullName>
    </submittedName>
</protein>
<accession>A0A3E0TU44</accession>
<organism evidence="1 2">
    <name type="scientific">Thalassotalea euphylliae</name>
    <dbReference type="NCBI Taxonomy" id="1655234"/>
    <lineage>
        <taxon>Bacteria</taxon>
        <taxon>Pseudomonadati</taxon>
        <taxon>Pseudomonadota</taxon>
        <taxon>Gammaproteobacteria</taxon>
        <taxon>Alteromonadales</taxon>
        <taxon>Colwelliaceae</taxon>
        <taxon>Thalassotalea</taxon>
    </lineage>
</organism>
<comment type="caution">
    <text evidence="1">The sequence shown here is derived from an EMBL/GenBank/DDBJ whole genome shotgun (WGS) entry which is preliminary data.</text>
</comment>
<evidence type="ECO:0000313" key="1">
    <source>
        <dbReference type="EMBL" id="REL27492.1"/>
    </source>
</evidence>
<dbReference type="EMBL" id="QUOU01000001">
    <property type="protein sequence ID" value="REL27492.1"/>
    <property type="molecule type" value="Genomic_DNA"/>
</dbReference>
<gene>
    <name evidence="1" type="ORF">DXX93_13610</name>
</gene>
<evidence type="ECO:0000313" key="2">
    <source>
        <dbReference type="Proteomes" id="UP000256478"/>
    </source>
</evidence>
<reference evidence="1 2" key="1">
    <citation type="submission" date="2018-08" db="EMBL/GenBank/DDBJ databases">
        <title>Thalassotalea euphylliae genome.</title>
        <authorList>
            <person name="Summers S."/>
            <person name="Rice S.A."/>
            <person name="Freckelton M.L."/>
            <person name="Nedved B.T."/>
            <person name="Hadfield M.G."/>
        </authorList>
    </citation>
    <scope>NUCLEOTIDE SEQUENCE [LARGE SCALE GENOMIC DNA]</scope>
    <source>
        <strain evidence="1 2">H1</strain>
    </source>
</reference>
<dbReference type="AlphaFoldDB" id="A0A3E0TU44"/>
<sequence>MKNINRFSVTEVRCAVIALSQDEKIDITRLRQVVYDDLNKLVKQGLLIKKTASNGKESRFIKTEAFEPKLIVEESKAFTRKPSGKLCETINSLYADLSTLNADLLQCMGALDSFLNLKQQHPELSDEFKEFIHSTKEQKHILKGKIAATEEILKKLKEKK</sequence>
<name>A0A3E0TU44_9GAMM</name>